<dbReference type="EMBL" id="JACSGT010000001">
    <property type="protein sequence ID" value="MCF2220336.1"/>
    <property type="molecule type" value="Genomic_DNA"/>
</dbReference>
<gene>
    <name evidence="5" type="ORF">H9Q08_13630</name>
</gene>
<reference evidence="5" key="1">
    <citation type="submission" date="2021-08" db="EMBL/GenBank/DDBJ databases">
        <title>Complete genome sequence of Chryseobacterium sp strain PS-8.</title>
        <authorList>
            <person name="Das S.K."/>
        </authorList>
    </citation>
    <scope>NUCLEOTIDE SEQUENCE</scope>
    <source>
        <strain evidence="5">PS-8</strain>
    </source>
</reference>
<evidence type="ECO:0000313" key="5">
    <source>
        <dbReference type="EMBL" id="MCF2220336.1"/>
    </source>
</evidence>
<evidence type="ECO:0000259" key="3">
    <source>
        <dbReference type="Pfam" id="PF01648"/>
    </source>
</evidence>
<dbReference type="InterPro" id="IPR050559">
    <property type="entry name" value="P-Pant_transferase_sf"/>
</dbReference>
<feature type="domain" description="4'-phosphopantetheinyl transferase N-terminal" evidence="4">
    <location>
        <begin position="29"/>
        <end position="93"/>
    </location>
</feature>
<dbReference type="SUPFAM" id="SSF56214">
    <property type="entry name" value="4'-phosphopantetheinyl transferase"/>
    <property type="match status" value="2"/>
</dbReference>
<keyword evidence="6" id="KW-1185">Reference proteome</keyword>
<comment type="similarity">
    <text evidence="1">Belongs to the P-Pant transferase superfamily. Gsp/Sfp/HetI/AcpT family.</text>
</comment>
<evidence type="ECO:0000313" key="6">
    <source>
        <dbReference type="Proteomes" id="UP001430374"/>
    </source>
</evidence>
<dbReference type="Pfam" id="PF22624">
    <property type="entry name" value="AASDHPPT_N"/>
    <property type="match status" value="1"/>
</dbReference>
<evidence type="ECO:0000256" key="2">
    <source>
        <dbReference type="ARBA" id="ARBA00022679"/>
    </source>
</evidence>
<dbReference type="PANTHER" id="PTHR12215">
    <property type="entry name" value="PHOSPHOPANTETHEINE TRANSFERASE"/>
    <property type="match status" value="1"/>
</dbReference>
<accession>A0ABS9CAI0</accession>
<evidence type="ECO:0000259" key="4">
    <source>
        <dbReference type="Pfam" id="PF22624"/>
    </source>
</evidence>
<sequence length="214" mass="25276">MVILYTFIEQDKHKYLLDKYSSIWSEDFDTRILKYRRWQDAQSSILGRILLQYGLNKYFGIKDYEIDQTSNHKPFLKNLEVCFNISHAGNLVICGISKLPIGVDIEYIDNKINLIDFKSQMTSNEFHKIQNSQDKIKSFFVYWTEKEAAIKAHGKGLLIPLKSFEIFQNQTIIENEKFYLKQIFIHEEYQCCVASINDIKLEDLEIEKVNINLL</sequence>
<organism evidence="5 6">
    <name type="scientific">Chryseobacterium indicum</name>
    <dbReference type="NCBI Taxonomy" id="2766954"/>
    <lineage>
        <taxon>Bacteria</taxon>
        <taxon>Pseudomonadati</taxon>
        <taxon>Bacteroidota</taxon>
        <taxon>Flavobacteriia</taxon>
        <taxon>Flavobacteriales</taxon>
        <taxon>Weeksellaceae</taxon>
        <taxon>Chryseobacterium group</taxon>
        <taxon>Chryseobacterium</taxon>
    </lineage>
</organism>
<dbReference type="Pfam" id="PF01648">
    <property type="entry name" value="ACPS"/>
    <property type="match status" value="1"/>
</dbReference>
<dbReference type="InterPro" id="IPR055066">
    <property type="entry name" value="AASDHPPT_N"/>
</dbReference>
<dbReference type="GO" id="GO:0016740">
    <property type="term" value="F:transferase activity"/>
    <property type="evidence" value="ECO:0007669"/>
    <property type="project" value="UniProtKB-KW"/>
</dbReference>
<name>A0ABS9CAI0_9FLAO</name>
<dbReference type="Proteomes" id="UP001430374">
    <property type="component" value="Unassembled WGS sequence"/>
</dbReference>
<keyword evidence="2 5" id="KW-0808">Transferase</keyword>
<evidence type="ECO:0000256" key="1">
    <source>
        <dbReference type="ARBA" id="ARBA00010990"/>
    </source>
</evidence>
<feature type="domain" description="4'-phosphopantetheinyl transferase" evidence="3">
    <location>
        <begin position="100"/>
        <end position="193"/>
    </location>
</feature>
<dbReference type="Gene3D" id="3.90.470.20">
    <property type="entry name" value="4'-phosphopantetheinyl transferase domain"/>
    <property type="match status" value="2"/>
</dbReference>
<protein>
    <submittedName>
        <fullName evidence="5">4'-phosphopantetheinyl transferase superfamily protein</fullName>
    </submittedName>
</protein>
<dbReference type="RefSeq" id="WP_235131787.1">
    <property type="nucleotide sequence ID" value="NZ_JACSGT010000001.1"/>
</dbReference>
<dbReference type="InterPro" id="IPR008278">
    <property type="entry name" value="4-PPantetheinyl_Trfase_dom"/>
</dbReference>
<dbReference type="PANTHER" id="PTHR12215:SF10">
    <property type="entry name" value="L-AMINOADIPATE-SEMIALDEHYDE DEHYDROGENASE-PHOSPHOPANTETHEINYL TRANSFERASE"/>
    <property type="match status" value="1"/>
</dbReference>
<comment type="caution">
    <text evidence="5">The sequence shown here is derived from an EMBL/GenBank/DDBJ whole genome shotgun (WGS) entry which is preliminary data.</text>
</comment>
<proteinExistence type="inferred from homology"/>
<dbReference type="InterPro" id="IPR037143">
    <property type="entry name" value="4-PPantetheinyl_Trfase_dom_sf"/>
</dbReference>